<dbReference type="Proteomes" id="UP001428341">
    <property type="component" value="Unassembled WGS sequence"/>
</dbReference>
<accession>A0AAP0MN12</accession>
<keyword evidence="2" id="KW-1185">Reference proteome</keyword>
<evidence type="ECO:0000313" key="1">
    <source>
        <dbReference type="EMBL" id="KAK9213755.1"/>
    </source>
</evidence>
<proteinExistence type="predicted"/>
<name>A0AAP0MN12_9ROSI</name>
<evidence type="ECO:0000313" key="2">
    <source>
        <dbReference type="Proteomes" id="UP001428341"/>
    </source>
</evidence>
<sequence length="93" mass="11037">MDRDLGRKFVCKSSMTNHSNSLLYDHRPFQMNNDDYERVCRIPKKKHLADFVIERTWGIIEVSQLHCRHIVSSKLNFDLRDLTIFGSLHSFNL</sequence>
<gene>
    <name evidence="1" type="ORF">WN944_005740</name>
</gene>
<reference evidence="1 2" key="1">
    <citation type="submission" date="2024-05" db="EMBL/GenBank/DDBJ databases">
        <title>Haplotype-resolved chromosome-level genome assembly of Huyou (Citrus changshanensis).</title>
        <authorList>
            <person name="Miao C."/>
            <person name="Chen W."/>
            <person name="Wu Y."/>
            <person name="Wang L."/>
            <person name="Zhao S."/>
            <person name="Grierson D."/>
            <person name="Xu C."/>
            <person name="Chen K."/>
        </authorList>
    </citation>
    <scope>NUCLEOTIDE SEQUENCE [LARGE SCALE GENOMIC DNA]</scope>
    <source>
        <strain evidence="1">01-14</strain>
        <tissue evidence="1">Leaf</tissue>
    </source>
</reference>
<dbReference type="EMBL" id="JBCGBO010000003">
    <property type="protein sequence ID" value="KAK9213755.1"/>
    <property type="molecule type" value="Genomic_DNA"/>
</dbReference>
<protein>
    <submittedName>
        <fullName evidence="1">Uncharacterized protein</fullName>
    </submittedName>
</protein>
<dbReference type="AlphaFoldDB" id="A0AAP0MN12"/>
<comment type="caution">
    <text evidence="1">The sequence shown here is derived from an EMBL/GenBank/DDBJ whole genome shotgun (WGS) entry which is preliminary data.</text>
</comment>
<dbReference type="Gene3D" id="3.90.120.10">
    <property type="entry name" value="DNA Methylase, subunit A, domain 2"/>
    <property type="match status" value="1"/>
</dbReference>
<organism evidence="1 2">
    <name type="scientific">Citrus x changshan-huyou</name>
    <dbReference type="NCBI Taxonomy" id="2935761"/>
    <lineage>
        <taxon>Eukaryota</taxon>
        <taxon>Viridiplantae</taxon>
        <taxon>Streptophyta</taxon>
        <taxon>Embryophyta</taxon>
        <taxon>Tracheophyta</taxon>
        <taxon>Spermatophyta</taxon>
        <taxon>Magnoliopsida</taxon>
        <taxon>eudicotyledons</taxon>
        <taxon>Gunneridae</taxon>
        <taxon>Pentapetalae</taxon>
        <taxon>rosids</taxon>
        <taxon>malvids</taxon>
        <taxon>Sapindales</taxon>
        <taxon>Rutaceae</taxon>
        <taxon>Aurantioideae</taxon>
        <taxon>Citrus</taxon>
    </lineage>
</organism>